<evidence type="ECO:0000256" key="3">
    <source>
        <dbReference type="ARBA" id="ARBA00047604"/>
    </source>
</evidence>
<dbReference type="EC" id="2.3.1.75" evidence="2"/>
<dbReference type="Pfam" id="PF03007">
    <property type="entry name" value="WS_DGAT_cat"/>
    <property type="match status" value="1"/>
</dbReference>
<evidence type="ECO:0000313" key="8">
    <source>
        <dbReference type="Proteomes" id="UP001642540"/>
    </source>
</evidence>
<protein>
    <recommendedName>
        <fullName evidence="2">long-chain-alcohol O-fatty-acyltransferase</fullName>
        <ecNumber evidence="2">2.3.1.75</ecNumber>
    </recommendedName>
</protein>
<dbReference type="InterPro" id="IPR009721">
    <property type="entry name" value="O-acyltransferase_WSD1_C"/>
</dbReference>
<comment type="caution">
    <text evidence="7">The sequence shown here is derived from an EMBL/GenBank/DDBJ whole genome shotgun (WGS) entry which is preliminary data.</text>
</comment>
<evidence type="ECO:0000313" key="7">
    <source>
        <dbReference type="EMBL" id="CAL8149345.1"/>
    </source>
</evidence>
<evidence type="ECO:0000256" key="2">
    <source>
        <dbReference type="ARBA" id="ARBA00024388"/>
    </source>
</evidence>
<keyword evidence="4" id="KW-1133">Transmembrane helix</keyword>
<evidence type="ECO:0000256" key="1">
    <source>
        <dbReference type="ARBA" id="ARBA00024360"/>
    </source>
</evidence>
<keyword evidence="8" id="KW-1185">Reference proteome</keyword>
<name>A0ABP1SAL8_9HEXA</name>
<evidence type="ECO:0000259" key="5">
    <source>
        <dbReference type="Pfam" id="PF03007"/>
    </source>
</evidence>
<sequence>MNGIQDLKILFFGILLWIPLGAIFLPLYFVFYVFGRVVHKLAKTFRPNLIPINKVDAVLAFGPSNSPSSKVYTTQVWKVKGKVELEAFRNHFYQCFLANEEDRKKYLNLYFHFVEYFGYIFKKRVESIDLNFHIREFKLENGTTVEKFVGPWMVSNHIIDSESGIERPSWEIKIIPDARFKNDDENICEGRTAIVFKLHHGICDGYTIVHLAGKLAGQEAPYLFREVEPKFLEKVKYTLQMPYLMTSKWMDVYKYRSESIVKECKEENWLISFITLDLETVKQIRRVTNTHFVSVLMSIQIGALKKLLQEIKPDLPNTNKTYIGHSMGWPDHPVVKNGGGMTNHLTLNIIRSSFGITDPLERLLDLDNYFRDTKIKGYPYLAYSMMLNMFKHQPGWFSRLLVNGDLSIIRTETGLSSLLCSSSPHYLMGHLVENLYLPVITPSLFPHMRLMTVPVSHSGILDISINASSALVKDQESLDRLTQIHFPQELNALRKRCQILFE</sequence>
<evidence type="ECO:0000256" key="4">
    <source>
        <dbReference type="SAM" id="Phobius"/>
    </source>
</evidence>
<keyword evidence="4" id="KW-0472">Membrane</keyword>
<comment type="catalytic activity">
    <reaction evidence="3">
        <text>a long chain fatty alcohol + a fatty acyl-CoA = a long-chain alcohol wax ester + CoA</text>
        <dbReference type="Rhea" id="RHEA:38443"/>
        <dbReference type="ChEBI" id="CHEBI:17135"/>
        <dbReference type="ChEBI" id="CHEBI:57287"/>
        <dbReference type="ChEBI" id="CHEBI:77636"/>
        <dbReference type="ChEBI" id="CHEBI:235323"/>
        <dbReference type="EC" id="2.3.1.75"/>
    </reaction>
</comment>
<proteinExistence type="inferred from homology"/>
<dbReference type="Proteomes" id="UP001642540">
    <property type="component" value="Unassembled WGS sequence"/>
</dbReference>
<feature type="domain" description="O-acyltransferase WSD1-like N-terminal" evidence="5">
    <location>
        <begin position="120"/>
        <end position="215"/>
    </location>
</feature>
<comment type="similarity">
    <text evidence="1">In the N-terminal section; belongs to the long-chain O-acyltransferase family.</text>
</comment>
<dbReference type="InterPro" id="IPR004255">
    <property type="entry name" value="O-acyltransferase_WSD1_N"/>
</dbReference>
<feature type="domain" description="O-acyltransferase WSD1 C-terminal" evidence="6">
    <location>
        <begin position="343"/>
        <end position="478"/>
    </location>
</feature>
<evidence type="ECO:0000259" key="6">
    <source>
        <dbReference type="Pfam" id="PF06974"/>
    </source>
</evidence>
<reference evidence="7 8" key="1">
    <citation type="submission" date="2024-08" db="EMBL/GenBank/DDBJ databases">
        <authorList>
            <person name="Cucini C."/>
            <person name="Frati F."/>
        </authorList>
    </citation>
    <scope>NUCLEOTIDE SEQUENCE [LARGE SCALE GENOMIC DNA]</scope>
</reference>
<keyword evidence="4" id="KW-0812">Transmembrane</keyword>
<dbReference type="Pfam" id="PF06974">
    <property type="entry name" value="WS_DGAT_C"/>
    <property type="match status" value="1"/>
</dbReference>
<organism evidence="7 8">
    <name type="scientific">Orchesella dallaii</name>
    <dbReference type="NCBI Taxonomy" id="48710"/>
    <lineage>
        <taxon>Eukaryota</taxon>
        <taxon>Metazoa</taxon>
        <taxon>Ecdysozoa</taxon>
        <taxon>Arthropoda</taxon>
        <taxon>Hexapoda</taxon>
        <taxon>Collembola</taxon>
        <taxon>Entomobryomorpha</taxon>
        <taxon>Entomobryoidea</taxon>
        <taxon>Orchesellidae</taxon>
        <taxon>Orchesellinae</taxon>
        <taxon>Orchesella</taxon>
    </lineage>
</organism>
<gene>
    <name evidence="7" type="ORF">ODALV1_LOCUS31705</name>
</gene>
<accession>A0ABP1SAL8</accession>
<feature type="transmembrane region" description="Helical" evidence="4">
    <location>
        <begin position="9"/>
        <end position="34"/>
    </location>
</feature>
<dbReference type="EMBL" id="CAXLJM020000202">
    <property type="protein sequence ID" value="CAL8149345.1"/>
    <property type="molecule type" value="Genomic_DNA"/>
</dbReference>